<reference evidence="2 3" key="1">
    <citation type="journal article" name="Sci. Rep.">
        <title>Telomere-to-telomere assembled and centromere annotated genomes of the two main subspecies of the button mushroom Agaricus bisporus reveal especially polymorphic chromosome ends.</title>
        <authorList>
            <person name="Sonnenberg A.S.M."/>
            <person name="Sedaghat-Telgerd N."/>
            <person name="Lavrijssen B."/>
            <person name="Ohm R.A."/>
            <person name="Hendrickx P.M."/>
            <person name="Scholtmeijer K."/>
            <person name="Baars J.J.P."/>
            <person name="van Peer A."/>
        </authorList>
    </citation>
    <scope>NUCLEOTIDE SEQUENCE [LARGE SCALE GENOMIC DNA]</scope>
    <source>
        <strain evidence="2 3">H119_p4</strain>
    </source>
</reference>
<feature type="compositionally biased region" description="Low complexity" evidence="1">
    <location>
        <begin position="1"/>
        <end position="10"/>
    </location>
</feature>
<organism evidence="2 3">
    <name type="scientific">Agaricus bisporus var. burnettii</name>
    <dbReference type="NCBI Taxonomy" id="192524"/>
    <lineage>
        <taxon>Eukaryota</taxon>
        <taxon>Fungi</taxon>
        <taxon>Dikarya</taxon>
        <taxon>Basidiomycota</taxon>
        <taxon>Agaricomycotina</taxon>
        <taxon>Agaricomycetes</taxon>
        <taxon>Agaricomycetidae</taxon>
        <taxon>Agaricales</taxon>
        <taxon>Agaricineae</taxon>
        <taxon>Agaricaceae</taxon>
        <taxon>Agaricus</taxon>
    </lineage>
</organism>
<feature type="compositionally biased region" description="Low complexity" evidence="1">
    <location>
        <begin position="348"/>
        <end position="357"/>
    </location>
</feature>
<evidence type="ECO:0000256" key="1">
    <source>
        <dbReference type="SAM" id="MobiDB-lite"/>
    </source>
</evidence>
<evidence type="ECO:0000313" key="3">
    <source>
        <dbReference type="Proteomes" id="UP000629468"/>
    </source>
</evidence>
<feature type="region of interest" description="Disordered" evidence="1">
    <location>
        <begin position="206"/>
        <end position="396"/>
    </location>
</feature>
<proteinExistence type="predicted"/>
<feature type="region of interest" description="Disordered" evidence="1">
    <location>
        <begin position="1"/>
        <end position="142"/>
    </location>
</feature>
<comment type="caution">
    <text evidence="2">The sequence shown here is derived from an EMBL/GenBank/DDBJ whole genome shotgun (WGS) entry which is preliminary data.</text>
</comment>
<evidence type="ECO:0000313" key="2">
    <source>
        <dbReference type="EMBL" id="KAF7776391.1"/>
    </source>
</evidence>
<feature type="compositionally biased region" description="Basic residues" evidence="1">
    <location>
        <begin position="326"/>
        <end position="336"/>
    </location>
</feature>
<gene>
    <name evidence="2" type="ORF">Agabi119p4_4784</name>
</gene>
<dbReference type="AlphaFoldDB" id="A0A8H7F3X4"/>
<sequence>MSTPNSSSRGRSNRTRNGGRGSRNARDDNPLPKKPSSVVSTDKPKTSSGLSSRANSTQSSPVVESPASPASSRSSNRRRRSGAGRGNNIPKIKPPSPDVHLPRSDHSRIAPVPHTAPVKDRPPHLVRKQPRTPTTSVDMNKDIDALVERVRAAAMADHRPSTPGSHIDWAGDDDDSLPDLNDWGISTLPDPKAHAISPIIVDGLRPLPELSSGLTAAMPDKSSPLATVKEVSPASEATDNRDIQKPSIHSSLPPKPQATSEIHEPMTSRPAPSPSLDSKSTHHENNESVHTSAINEKSRPERGGLAASIYAPQNATDSSAPPGSRFPRHPPPHHMRAQTVGRPFPRLNQNDPNSSRPRSPRLSHGGSPKHHTRNYSSPATANRHSHSRPVLTGDALSRLVKAVGSTTVPSTKSTPLS</sequence>
<dbReference type="EMBL" id="JABXXO010000006">
    <property type="protein sequence ID" value="KAF7776391.1"/>
    <property type="molecule type" value="Genomic_DNA"/>
</dbReference>
<accession>A0A8H7F3X4</accession>
<dbReference type="Proteomes" id="UP000629468">
    <property type="component" value="Unassembled WGS sequence"/>
</dbReference>
<protein>
    <submittedName>
        <fullName evidence="2">Uncharacterized protein</fullName>
    </submittedName>
</protein>
<feature type="compositionally biased region" description="Low complexity" evidence="1">
    <location>
        <begin position="59"/>
        <end position="74"/>
    </location>
</feature>
<feature type="region of interest" description="Disordered" evidence="1">
    <location>
        <begin position="154"/>
        <end position="173"/>
    </location>
</feature>
<name>A0A8H7F3X4_AGABI</name>
<feature type="compositionally biased region" description="Polar residues" evidence="1">
    <location>
        <begin position="46"/>
        <end position="58"/>
    </location>
</feature>